<dbReference type="Proteomes" id="UP000509626">
    <property type="component" value="Chromosome"/>
</dbReference>
<keyword evidence="2" id="KW-0472">Membrane</keyword>
<evidence type="ECO:0008006" key="5">
    <source>
        <dbReference type="Google" id="ProtNLM"/>
    </source>
</evidence>
<dbReference type="KEGG" id="halu:HUG12_07830"/>
<accession>A0A7D5QAQ7</accession>
<evidence type="ECO:0000313" key="4">
    <source>
        <dbReference type="Proteomes" id="UP000509626"/>
    </source>
</evidence>
<reference evidence="3 4" key="1">
    <citation type="submission" date="2020-06" db="EMBL/GenBank/DDBJ databases">
        <title>NJ-3-1, isolated from saline soil.</title>
        <authorList>
            <person name="Cui H.L."/>
            <person name="Shi X."/>
        </authorList>
    </citation>
    <scope>NUCLEOTIDE SEQUENCE [LARGE SCALE GENOMIC DNA]</scope>
    <source>
        <strain evidence="3 4">NJ-3-1</strain>
    </source>
</reference>
<dbReference type="RefSeq" id="WP_179268224.1">
    <property type="nucleotide sequence ID" value="NZ_CP058579.1"/>
</dbReference>
<gene>
    <name evidence="3" type="ORF">HUG12_07830</name>
</gene>
<name>A0A7D5QAQ7_9EURY</name>
<proteinExistence type="predicted"/>
<feature type="transmembrane region" description="Helical" evidence="2">
    <location>
        <begin position="274"/>
        <end position="297"/>
    </location>
</feature>
<organism evidence="3 4">
    <name type="scientific">Halorarum salinum</name>
    <dbReference type="NCBI Taxonomy" id="2743089"/>
    <lineage>
        <taxon>Archaea</taxon>
        <taxon>Methanobacteriati</taxon>
        <taxon>Methanobacteriota</taxon>
        <taxon>Stenosarchaea group</taxon>
        <taxon>Halobacteria</taxon>
        <taxon>Halobacteriales</taxon>
        <taxon>Haloferacaceae</taxon>
        <taxon>Halorarum</taxon>
    </lineage>
</organism>
<dbReference type="GeneID" id="56037359"/>
<keyword evidence="2" id="KW-0812">Transmembrane</keyword>
<evidence type="ECO:0000313" key="3">
    <source>
        <dbReference type="EMBL" id="QLG61639.1"/>
    </source>
</evidence>
<evidence type="ECO:0000256" key="2">
    <source>
        <dbReference type="SAM" id="Phobius"/>
    </source>
</evidence>
<keyword evidence="4" id="KW-1185">Reference proteome</keyword>
<evidence type="ECO:0000256" key="1">
    <source>
        <dbReference type="SAM" id="MobiDB-lite"/>
    </source>
</evidence>
<sequence length="333" mass="34249">MLHDVAPGLLLGALALGAVHGAEPGHGWPIAAAYAFDRANAWLAGLVAGLVIGVGHLLSSLAVVGAFFLLKAQLDLDGLTEPLTVAGVPVGSPIGVVAGVLLILLGIREYRGGGHSHSHEEGNGDSHSHGDDHGRPHSHGTDHAHHHEGDGSTAGRLHEDVAFATPDGHAHGGSRGHSHDNSHGGTYGHSHDEDGRSHEHGIAHDHDAHDGGVLARLAAALPLVGGDGGHAHDHGSPSAEDGLYGIAVSAFVLGFAHEEEFEIIAICAGSDHCLGLMLAYALTVVAVITALTLALVAGYERFEDRMERYAEHFPTVSAVVLCAMGVGFLVGLF</sequence>
<protein>
    <recommendedName>
        <fullName evidence="5">Nickel/cobalt efflux system</fullName>
    </recommendedName>
</protein>
<dbReference type="OrthoDB" id="71082at2157"/>
<feature type="transmembrane region" description="Helical" evidence="2">
    <location>
        <begin position="82"/>
        <end position="107"/>
    </location>
</feature>
<dbReference type="EMBL" id="CP058579">
    <property type="protein sequence ID" value="QLG61639.1"/>
    <property type="molecule type" value="Genomic_DNA"/>
</dbReference>
<keyword evidence="2" id="KW-1133">Transmembrane helix</keyword>
<feature type="transmembrane region" description="Helical" evidence="2">
    <location>
        <begin position="309"/>
        <end position="332"/>
    </location>
</feature>
<dbReference type="AlphaFoldDB" id="A0A7D5QAQ7"/>
<feature type="transmembrane region" description="Helical" evidence="2">
    <location>
        <begin position="45"/>
        <end position="70"/>
    </location>
</feature>
<feature type="compositionally biased region" description="Basic and acidic residues" evidence="1">
    <location>
        <begin position="189"/>
        <end position="207"/>
    </location>
</feature>
<feature type="compositionally biased region" description="Basic and acidic residues" evidence="1">
    <location>
        <begin position="113"/>
        <end position="161"/>
    </location>
</feature>
<feature type="region of interest" description="Disordered" evidence="1">
    <location>
        <begin position="113"/>
        <end position="207"/>
    </location>
</feature>